<proteinExistence type="predicted"/>
<organism evidence="1 2">
    <name type="scientific">Micromonospora humidisoli</name>
    <dbReference type="NCBI Taxonomy" id="2807622"/>
    <lineage>
        <taxon>Bacteria</taxon>
        <taxon>Bacillati</taxon>
        <taxon>Actinomycetota</taxon>
        <taxon>Actinomycetes</taxon>
        <taxon>Micromonosporales</taxon>
        <taxon>Micromonosporaceae</taxon>
        <taxon>Micromonospora</taxon>
    </lineage>
</organism>
<dbReference type="Pfam" id="PF13692">
    <property type="entry name" value="Glyco_trans_1_4"/>
    <property type="match status" value="1"/>
</dbReference>
<comment type="caution">
    <text evidence="1">The sequence shown here is derived from an EMBL/GenBank/DDBJ whole genome shotgun (WGS) entry which is preliminary data.</text>
</comment>
<dbReference type="Proteomes" id="UP000809587">
    <property type="component" value="Unassembled WGS sequence"/>
</dbReference>
<keyword evidence="2" id="KW-1185">Reference proteome</keyword>
<accession>A0ABS2JIZ0</accession>
<gene>
    <name evidence="1" type="ORF">JQN84_28525</name>
</gene>
<sequence length="398" mass="42765">MSLTVVSSYFPAPPDRGDPVRVSMTLRALAQLPGCALLVVHRPTTTAEHVAQLRRMLDPMPVHTFPATPFRGDLLGPAGRYPEALAHGLPPWIRSRYSAALHDELRRRDGAALALGEAAGAYFRGTRLRWHWDKANVLAASVRQEIETAGDPVRRLRARYLTLVSTRFERRALARCATVSVTSDDEADRLRRYHGRDATFVLPSCVPLPTGHLPRPRERQLVWLGSFAYEPNLTGLRRFLAEGWPPLARAGFTLTLLGSGLAGSTRAELGQHPGVRVRGYVEDLRPALAGVRAGIVPLWSGAGVKLKTLTLLAHAIPVFTTRVGAEGLPASPAVRIAPDPAAMAGQILGTPPGALDAMAVEAARLVGQGFSEARFAERLLTALTAHGCLTGGDTGSGQ</sequence>
<name>A0ABS2JIZ0_9ACTN</name>
<evidence type="ECO:0000313" key="2">
    <source>
        <dbReference type="Proteomes" id="UP000809587"/>
    </source>
</evidence>
<dbReference type="EMBL" id="JAFEUO010000010">
    <property type="protein sequence ID" value="MBM7086480.1"/>
    <property type="molecule type" value="Genomic_DNA"/>
</dbReference>
<protein>
    <submittedName>
        <fullName evidence="1">Glycosyltransferase</fullName>
    </submittedName>
</protein>
<dbReference type="SUPFAM" id="SSF53756">
    <property type="entry name" value="UDP-Glycosyltransferase/glycogen phosphorylase"/>
    <property type="match status" value="1"/>
</dbReference>
<evidence type="ECO:0000313" key="1">
    <source>
        <dbReference type="EMBL" id="MBM7086480.1"/>
    </source>
</evidence>
<dbReference type="RefSeq" id="WP_204961664.1">
    <property type="nucleotide sequence ID" value="NZ_JAFEUO010000010.1"/>
</dbReference>
<reference evidence="1 2" key="1">
    <citation type="submission" date="2021-02" db="EMBL/GenBank/DDBJ databases">
        <authorList>
            <person name="Lee D.-H."/>
        </authorList>
    </citation>
    <scope>NUCLEOTIDE SEQUENCE [LARGE SCALE GENOMIC DNA]</scope>
    <source>
        <strain evidence="1 2">MMS20-R2-29</strain>
    </source>
</reference>